<gene>
    <name evidence="3" type="ordered locus">LOC_Os11g25750</name>
</gene>
<feature type="domain" description="DUF7597" evidence="1">
    <location>
        <begin position="203"/>
        <end position="273"/>
    </location>
</feature>
<evidence type="ECO:0000313" key="2">
    <source>
        <dbReference type="EMBL" id="AAX96264.1"/>
    </source>
</evidence>
<reference evidence="2" key="2">
    <citation type="submission" date="2005-04" db="EMBL/GenBank/DDBJ databases">
        <authorList>
            <person name="Buell R."/>
        </authorList>
    </citation>
    <scope>NUCLEOTIDE SEQUENCE</scope>
</reference>
<organism evidence="2 4">
    <name type="scientific">Oryza sativa subsp. japonica</name>
    <name type="common">Rice</name>
    <dbReference type="NCBI Taxonomy" id="39947"/>
    <lineage>
        <taxon>Eukaryota</taxon>
        <taxon>Viridiplantae</taxon>
        <taxon>Streptophyta</taxon>
        <taxon>Embryophyta</taxon>
        <taxon>Tracheophyta</taxon>
        <taxon>Spermatophyta</taxon>
        <taxon>Magnoliopsida</taxon>
        <taxon>Liliopsida</taxon>
        <taxon>Poales</taxon>
        <taxon>Poaceae</taxon>
        <taxon>BOP clade</taxon>
        <taxon>Oryzoideae</taxon>
        <taxon>Oryzeae</taxon>
        <taxon>Oryzinae</taxon>
        <taxon>Oryza</taxon>
        <taxon>Oryza sativa</taxon>
    </lineage>
</organism>
<reference evidence="2" key="3">
    <citation type="submission" date="2006-11" db="EMBL/GenBank/DDBJ databases">
        <title>.</title>
        <authorList>
            <person name="Buell C."/>
            <person name="Yuan Q."/>
            <person name="Ouyang S."/>
            <person name="Liu J."/>
            <person name="Wang A."/>
            <person name="Maiti R."/>
            <person name="Lin H."/>
            <person name="Zhu W."/>
            <person name="Hamilton J."/>
            <person name="Jones K."/>
            <person name="Tallon L."/>
            <person name="Feldblyum T."/>
            <person name="Tsitrin T."/>
            <person name="Bera J."/>
            <person name="Kim M."/>
            <person name="Jin S."/>
            <person name="Fadrosh D."/>
            <person name="Vuong H."/>
            <person name="Overton II L."/>
            <person name="Reardon M."/>
            <person name="Weaver B."/>
            <person name="Johri S."/>
            <person name="Lewis M."/>
            <person name="Utterback T."/>
            <person name="Van Aken S."/>
            <person name="Wortman J."/>
            <person name="Haas B."/>
            <person name="Koo H."/>
            <person name="Zismann V."/>
            <person name="Hsiao J."/>
            <person name="Iobst S."/>
            <person name="de Vazeilles A."/>
            <person name="White O."/>
            <person name="Salzberg S."/>
            <person name="Fraser C."/>
        </authorList>
    </citation>
    <scope>NUCLEOTIDE SEQUENCE</scope>
</reference>
<dbReference type="AlphaFoldDB" id="Q2R598"/>
<reference evidence="4" key="4">
    <citation type="journal article" date="2008" name="Nucleic Acids Res.">
        <title>The rice annotation project database (RAP-DB): 2008 update.</title>
        <authorList>
            <consortium name="The rice annotation project (RAP)"/>
        </authorList>
    </citation>
    <scope>GENOME REANNOTATION</scope>
    <source>
        <strain evidence="4">cv. Nipponbare</strain>
    </source>
</reference>
<protein>
    <submittedName>
        <fullName evidence="2">Transposable element protein, putative</fullName>
    </submittedName>
</protein>
<sequence>MAYHRWEAGSIADCCGEAGSIADRRGKAGSTACHRGEAGSAACHRGEAGSIVRTRFSRAACGQKRLTNNLAERGKVLQVSYVTGGKSTKGKSYAQVVQHRDISIKSVFQRLKAPLQKRRPLRCFSCLESGHMDRYCSAPRPAAAHQSAGKFPKHGSRNNLVWRAKSSPAKKMAVFPRIPSSPKNTVQSNPQNFTSHTMADLNPNPQHFLRQGQVVHHGGNLRVLCVDLTVPQCPPRRHEDVCIAIVEPGVPEQDWYHHRALISDHIFEVHMYEENNLATDVRSCRSEKQLGDDSDWIHRLN</sequence>
<evidence type="ECO:0000313" key="4">
    <source>
        <dbReference type="Proteomes" id="UP000000763"/>
    </source>
</evidence>
<dbReference type="InterPro" id="IPR056018">
    <property type="entry name" value="DUF7597"/>
</dbReference>
<accession>Q2R598</accession>
<dbReference type="EMBL" id="AC145367">
    <property type="protein sequence ID" value="AAX96281.1"/>
    <property type="molecule type" value="Genomic_DNA"/>
</dbReference>
<evidence type="ECO:0000313" key="3">
    <source>
        <dbReference type="EMBL" id="AAX96281.1"/>
    </source>
</evidence>
<dbReference type="EMBL" id="AC145808">
    <property type="protein sequence ID" value="AAX96264.1"/>
    <property type="molecule type" value="Genomic_DNA"/>
</dbReference>
<reference evidence="4" key="1">
    <citation type="journal article" date="2005" name="Nature">
        <title>The map-based sequence of the rice genome.</title>
        <authorList>
            <consortium name="International rice genome sequencing project (IRGSP)"/>
            <person name="Matsumoto T."/>
            <person name="Wu J."/>
            <person name="Kanamori H."/>
            <person name="Katayose Y."/>
            <person name="Fujisawa M."/>
            <person name="Namiki N."/>
            <person name="Mizuno H."/>
            <person name="Yamamoto K."/>
            <person name="Antonio B.A."/>
            <person name="Baba T."/>
            <person name="Sakata K."/>
            <person name="Nagamura Y."/>
            <person name="Aoki H."/>
            <person name="Arikawa K."/>
            <person name="Arita K."/>
            <person name="Bito T."/>
            <person name="Chiden Y."/>
            <person name="Fujitsuka N."/>
            <person name="Fukunaka R."/>
            <person name="Hamada M."/>
            <person name="Harada C."/>
            <person name="Hayashi A."/>
            <person name="Hijishita S."/>
            <person name="Honda M."/>
            <person name="Hosokawa S."/>
            <person name="Ichikawa Y."/>
            <person name="Idonuma A."/>
            <person name="Iijima M."/>
            <person name="Ikeda M."/>
            <person name="Ikeno M."/>
            <person name="Ito K."/>
            <person name="Ito S."/>
            <person name="Ito T."/>
            <person name="Ito Y."/>
            <person name="Ito Y."/>
            <person name="Iwabuchi A."/>
            <person name="Kamiya K."/>
            <person name="Karasawa W."/>
            <person name="Kurita K."/>
            <person name="Katagiri S."/>
            <person name="Kikuta A."/>
            <person name="Kobayashi H."/>
            <person name="Kobayashi N."/>
            <person name="Machita K."/>
            <person name="Maehara T."/>
            <person name="Masukawa M."/>
            <person name="Mizubayashi T."/>
            <person name="Mukai Y."/>
            <person name="Nagasaki H."/>
            <person name="Nagata Y."/>
            <person name="Naito S."/>
            <person name="Nakashima M."/>
            <person name="Nakama Y."/>
            <person name="Nakamichi Y."/>
            <person name="Nakamura M."/>
            <person name="Meguro A."/>
            <person name="Negishi M."/>
            <person name="Ohta I."/>
            <person name="Ohta T."/>
            <person name="Okamoto M."/>
            <person name="Ono N."/>
            <person name="Saji S."/>
            <person name="Sakaguchi M."/>
            <person name="Sakai K."/>
            <person name="Shibata M."/>
            <person name="Shimokawa T."/>
            <person name="Song J."/>
            <person name="Takazaki Y."/>
            <person name="Terasawa K."/>
            <person name="Tsugane M."/>
            <person name="Tsuji K."/>
            <person name="Ueda S."/>
            <person name="Waki K."/>
            <person name="Yamagata H."/>
            <person name="Yamamoto M."/>
            <person name="Yamamoto S."/>
            <person name="Yamane H."/>
            <person name="Yoshiki S."/>
            <person name="Yoshihara R."/>
            <person name="Yukawa K."/>
            <person name="Zhong H."/>
            <person name="Yano M."/>
            <person name="Yuan Q."/>
            <person name="Ouyang S."/>
            <person name="Liu J."/>
            <person name="Jones K.M."/>
            <person name="Gansberger K."/>
            <person name="Moffat K."/>
            <person name="Hill J."/>
            <person name="Bera J."/>
            <person name="Fadrosh D."/>
            <person name="Jin S."/>
            <person name="Johri S."/>
            <person name="Kim M."/>
            <person name="Overton L."/>
            <person name="Reardon M."/>
            <person name="Tsitrin T."/>
            <person name="Vuong H."/>
            <person name="Weaver B."/>
            <person name="Ciecko A."/>
            <person name="Tallon L."/>
            <person name="Jackson J."/>
            <person name="Pai G."/>
            <person name="Aken S.V."/>
            <person name="Utterback T."/>
            <person name="Reidmuller S."/>
            <person name="Feldblyum T."/>
            <person name="Hsiao J."/>
            <person name="Zismann V."/>
            <person name="Iobst S."/>
            <person name="de Vazeille A.R."/>
            <person name="Buell C.R."/>
            <person name="Ying K."/>
            <person name="Li Y."/>
            <person name="Lu T."/>
            <person name="Huang Y."/>
            <person name="Zhao Q."/>
            <person name="Feng Q."/>
            <person name="Zhang L."/>
            <person name="Zhu J."/>
            <person name="Weng Q."/>
            <person name="Mu J."/>
            <person name="Lu Y."/>
            <person name="Fan D."/>
            <person name="Liu Y."/>
            <person name="Guan J."/>
            <person name="Zhang Y."/>
            <person name="Yu S."/>
            <person name="Liu X."/>
            <person name="Zhang Y."/>
            <person name="Hong G."/>
            <person name="Han B."/>
            <person name="Choisne N."/>
            <person name="Demange N."/>
            <person name="Orjeda G."/>
            <person name="Samain S."/>
            <person name="Cattolico L."/>
            <person name="Pelletier E."/>
            <person name="Couloux A."/>
            <person name="Segurens B."/>
            <person name="Wincker P."/>
            <person name="D'Hont A."/>
            <person name="Scarpelli C."/>
            <person name="Weissenbach J."/>
            <person name="Salanoubat M."/>
            <person name="Quetier F."/>
            <person name="Yu Y."/>
            <person name="Kim H.R."/>
            <person name="Rambo T."/>
            <person name="Currie J."/>
            <person name="Collura K."/>
            <person name="Luo M."/>
            <person name="Yang T."/>
            <person name="Ammiraju J.S.S."/>
            <person name="Engler F."/>
            <person name="Soderlund C."/>
            <person name="Wing R.A."/>
            <person name="Palmer L.E."/>
            <person name="de la Bastide M."/>
            <person name="Spiegel L."/>
            <person name="Nascimento L."/>
            <person name="Zutavern T."/>
            <person name="O'Shaughnessy A."/>
            <person name="Dike S."/>
            <person name="Dedhia N."/>
            <person name="Preston R."/>
            <person name="Balija V."/>
            <person name="McCombie W.R."/>
            <person name="Chow T."/>
            <person name="Chen H."/>
            <person name="Chung M."/>
            <person name="Chen C."/>
            <person name="Shaw J."/>
            <person name="Wu H."/>
            <person name="Hsiao K."/>
            <person name="Chao Y."/>
            <person name="Chu M."/>
            <person name="Cheng C."/>
            <person name="Hour A."/>
            <person name="Lee P."/>
            <person name="Lin S."/>
            <person name="Lin Y."/>
            <person name="Liou J."/>
            <person name="Liu S."/>
            <person name="Hsing Y."/>
            <person name="Raghuvanshi S."/>
            <person name="Mohanty A."/>
            <person name="Bharti A.K."/>
            <person name="Gaur A."/>
            <person name="Gupta V."/>
            <person name="Kumar D."/>
            <person name="Ravi V."/>
            <person name="Vij S."/>
            <person name="Kapur A."/>
            <person name="Khurana P."/>
            <person name="Khurana P."/>
            <person name="Khurana J.P."/>
            <person name="Tyagi A.K."/>
            <person name="Gaikwad K."/>
            <person name="Singh A."/>
            <person name="Dalal V."/>
            <person name="Srivastava S."/>
            <person name="Dixit A."/>
            <person name="Pal A.K."/>
            <person name="Ghazi I.A."/>
            <person name="Yadav M."/>
            <person name="Pandit A."/>
            <person name="Bhargava A."/>
            <person name="Sureshbabu K."/>
            <person name="Batra K."/>
            <person name="Sharma T.R."/>
            <person name="Mohapatra T."/>
            <person name="Singh N.K."/>
            <person name="Messing J."/>
            <person name="Nelson A.B."/>
            <person name="Fuks G."/>
            <person name="Kavchok S."/>
            <person name="Keizer G."/>
            <person name="Linton E."/>
            <person name="Llaca V."/>
            <person name="Song R."/>
            <person name="Tanyolac B."/>
            <person name="Young S."/>
            <person name="Ho-Il K."/>
            <person name="Hahn J.H."/>
            <person name="Sangsakoo G."/>
            <person name="Vanavichit A."/>
            <person name="de Mattos Luiz.A.T."/>
            <person name="Zimmer P.D."/>
            <person name="Malone G."/>
            <person name="Dellagostin O."/>
            <person name="de Oliveira A.C."/>
            <person name="Bevan M."/>
            <person name="Bancroft I."/>
            <person name="Minx P."/>
            <person name="Cordum H."/>
            <person name="Wilson R."/>
            <person name="Cheng Z."/>
            <person name="Jin W."/>
            <person name="Jiang J."/>
            <person name="Leong S.A."/>
            <person name="Iwama H."/>
            <person name="Gojobori T."/>
            <person name="Itoh T."/>
            <person name="Niimura Y."/>
            <person name="Fujii Y."/>
            <person name="Habara T."/>
            <person name="Sakai H."/>
            <person name="Sato Y."/>
            <person name="Wilson G."/>
            <person name="Kumar K."/>
            <person name="McCouch S."/>
            <person name="Juretic N."/>
            <person name="Hoen D."/>
            <person name="Wright S."/>
            <person name="Bruskiewich R."/>
            <person name="Bureau T."/>
            <person name="Miyao A."/>
            <person name="Hirochika H."/>
            <person name="Nishikawa T."/>
            <person name="Kadowaki K."/>
            <person name="Sugiura M."/>
            <person name="Burr B."/>
            <person name="Sasaki T."/>
        </authorList>
    </citation>
    <scope>NUCLEOTIDE SEQUENCE [LARGE SCALE GENOMIC DNA]</scope>
    <source>
        <strain evidence="4">cv. Nipponbare</strain>
    </source>
</reference>
<dbReference type="Proteomes" id="UP000000763">
    <property type="component" value="Chromosome 11"/>
</dbReference>
<evidence type="ECO:0000259" key="1">
    <source>
        <dbReference type="Pfam" id="PF24530"/>
    </source>
</evidence>
<name>Q2R598_ORYSJ</name>
<dbReference type="Pfam" id="PF24530">
    <property type="entry name" value="DUF7597"/>
    <property type="match status" value="1"/>
</dbReference>
<proteinExistence type="predicted"/>